<evidence type="ECO:0000259" key="1">
    <source>
        <dbReference type="Pfam" id="PF01272"/>
    </source>
</evidence>
<dbReference type="InterPro" id="IPR036953">
    <property type="entry name" value="GreA/GreB_C_sf"/>
</dbReference>
<dbReference type="Gene3D" id="3.10.50.30">
    <property type="entry name" value="Transcription elongation factor, GreA/GreB, C-terminal domain"/>
    <property type="match status" value="1"/>
</dbReference>
<dbReference type="EMBL" id="JBHLWP010000001">
    <property type="protein sequence ID" value="MFC0250458.1"/>
    <property type="molecule type" value="Genomic_DNA"/>
</dbReference>
<comment type="caution">
    <text evidence="2">The sequence shown here is derived from an EMBL/GenBank/DDBJ whole genome shotgun (WGS) entry which is preliminary data.</text>
</comment>
<accession>A0ABV6FAA8</accession>
<feature type="domain" description="Transcription elongation factor GreA/GreB C-terminal" evidence="1">
    <location>
        <begin position="55"/>
        <end position="127"/>
    </location>
</feature>
<keyword evidence="2" id="KW-0648">Protein biosynthesis</keyword>
<name>A0ABV6FAA8_9BURK</name>
<protein>
    <submittedName>
        <fullName evidence="2">GreA/GreB family elongation factor</fullName>
    </submittedName>
</protein>
<dbReference type="InterPro" id="IPR001437">
    <property type="entry name" value="Tscrpt_elong_fac_GreA/B_C"/>
</dbReference>
<organism evidence="2 3">
    <name type="scientific">Massilia consociata</name>
    <dbReference type="NCBI Taxonomy" id="760117"/>
    <lineage>
        <taxon>Bacteria</taxon>
        <taxon>Pseudomonadati</taxon>
        <taxon>Pseudomonadota</taxon>
        <taxon>Betaproteobacteria</taxon>
        <taxon>Burkholderiales</taxon>
        <taxon>Oxalobacteraceae</taxon>
        <taxon>Telluria group</taxon>
        <taxon>Massilia</taxon>
    </lineage>
</organism>
<reference evidence="2 3" key="1">
    <citation type="submission" date="2024-09" db="EMBL/GenBank/DDBJ databases">
        <authorList>
            <person name="Sun Q."/>
            <person name="Mori K."/>
        </authorList>
    </citation>
    <scope>NUCLEOTIDE SEQUENCE [LARGE SCALE GENOMIC DNA]</scope>
    <source>
        <strain evidence="2 3">CCM 7792</strain>
    </source>
</reference>
<proteinExistence type="predicted"/>
<evidence type="ECO:0000313" key="3">
    <source>
        <dbReference type="Proteomes" id="UP001589773"/>
    </source>
</evidence>
<sequence length="137" mass="14821">MCSTRYLSQHDLAVLTRFVAARTPGAASDDPVGRRLAALLESSIVLPETDSARRHVSLGATVRYRAQGERDTNSILIACPQDANALLARVSILTPLALGLLGHEQGRSVRIDLPLARSQIVDIVEVRPPCTGHHLVR</sequence>
<dbReference type="Pfam" id="PF01272">
    <property type="entry name" value="GreA_GreB"/>
    <property type="match status" value="1"/>
</dbReference>
<dbReference type="GO" id="GO:0003746">
    <property type="term" value="F:translation elongation factor activity"/>
    <property type="evidence" value="ECO:0007669"/>
    <property type="project" value="UniProtKB-KW"/>
</dbReference>
<dbReference type="RefSeq" id="WP_379677208.1">
    <property type="nucleotide sequence ID" value="NZ_JBHLWP010000001.1"/>
</dbReference>
<dbReference type="Proteomes" id="UP001589773">
    <property type="component" value="Unassembled WGS sequence"/>
</dbReference>
<gene>
    <name evidence="2" type="ORF">ACFFJK_01025</name>
</gene>
<keyword evidence="3" id="KW-1185">Reference proteome</keyword>
<keyword evidence="2" id="KW-0251">Elongation factor</keyword>
<evidence type="ECO:0000313" key="2">
    <source>
        <dbReference type="EMBL" id="MFC0250458.1"/>
    </source>
</evidence>
<dbReference type="SUPFAM" id="SSF54534">
    <property type="entry name" value="FKBP-like"/>
    <property type="match status" value="1"/>
</dbReference>